<accession>A0ABS3HQ55</accession>
<dbReference type="InterPro" id="IPR032080">
    <property type="entry name" value="DUF4809"/>
</dbReference>
<gene>
    <name evidence="1" type="ORF">DOK76_01710</name>
</gene>
<reference evidence="1 2" key="1">
    <citation type="submission" date="2021-03" db="EMBL/GenBank/DDBJ databases">
        <title>Enterococcal diversity collection.</title>
        <authorList>
            <person name="Gilmore M.S."/>
            <person name="Schwartzman J."/>
            <person name="Van Tyne D."/>
            <person name="Martin M."/>
            <person name="Earl A.M."/>
            <person name="Manson A.L."/>
            <person name="Straub T."/>
            <person name="Salamzade R."/>
            <person name="Saavedra J."/>
            <person name="Lebreton F."/>
            <person name="Prichula J."/>
            <person name="Schaufler K."/>
            <person name="Gaca A."/>
            <person name="Sgardioli B."/>
            <person name="Wagenaar J."/>
            <person name="Strong T."/>
        </authorList>
    </citation>
    <scope>NUCLEOTIDE SEQUENCE [LARGE SCALE GENOMIC DNA]</scope>
    <source>
        <strain evidence="1 2">DIV0080</strain>
    </source>
</reference>
<dbReference type="Pfam" id="PF16067">
    <property type="entry name" value="DUF4809"/>
    <property type="match status" value="1"/>
</dbReference>
<proteinExistence type="predicted"/>
<evidence type="ECO:0000313" key="1">
    <source>
        <dbReference type="EMBL" id="MBO0475766.1"/>
    </source>
</evidence>
<sequence>MEEIKIKRGLELLNGGCNACPTFKEDIYVIELGEKEQVLDELDLNSLLMAIVVANGYKLHQEYDMSEDYDVYKKEGNEVAVIPEYDKLIVKKGNLQQKVANHYKEPTELFAVANNLLTQYFDIETINFVLENESSIKE</sequence>
<organism evidence="1 2">
    <name type="scientific">Candidatus Vagococcus giribetii</name>
    <dbReference type="NCBI Taxonomy" id="2230876"/>
    <lineage>
        <taxon>Bacteria</taxon>
        <taxon>Bacillati</taxon>
        <taxon>Bacillota</taxon>
        <taxon>Bacilli</taxon>
        <taxon>Lactobacillales</taxon>
        <taxon>Enterococcaceae</taxon>
        <taxon>Vagococcus</taxon>
    </lineage>
</organism>
<evidence type="ECO:0000313" key="2">
    <source>
        <dbReference type="Proteomes" id="UP000664857"/>
    </source>
</evidence>
<protein>
    <submittedName>
        <fullName evidence="1">DUF4809 family protein</fullName>
    </submittedName>
</protein>
<dbReference type="Proteomes" id="UP000664857">
    <property type="component" value="Unassembled WGS sequence"/>
</dbReference>
<keyword evidence="2" id="KW-1185">Reference proteome</keyword>
<dbReference type="RefSeq" id="WP_206964532.1">
    <property type="nucleotide sequence ID" value="NZ_JAFLVX010000005.1"/>
</dbReference>
<dbReference type="EMBL" id="JAFLVX010000005">
    <property type="protein sequence ID" value="MBO0475766.1"/>
    <property type="molecule type" value="Genomic_DNA"/>
</dbReference>
<name>A0ABS3HQ55_9ENTE</name>
<comment type="caution">
    <text evidence="1">The sequence shown here is derived from an EMBL/GenBank/DDBJ whole genome shotgun (WGS) entry which is preliminary data.</text>
</comment>